<dbReference type="AlphaFoldDB" id="A0A8C9V5F0"/>
<dbReference type="Gene3D" id="1.20.1250.20">
    <property type="entry name" value="MFS general substrate transporter like domains"/>
    <property type="match status" value="1"/>
</dbReference>
<feature type="transmembrane region" description="Helical" evidence="11">
    <location>
        <begin position="12"/>
        <end position="35"/>
    </location>
</feature>
<keyword evidence="13" id="KW-1185">Reference proteome</keyword>
<feature type="transmembrane region" description="Helical" evidence="11">
    <location>
        <begin position="361"/>
        <end position="380"/>
    </location>
</feature>
<dbReference type="GO" id="GO:0017046">
    <property type="term" value="F:peptide hormone binding"/>
    <property type="evidence" value="ECO:0007669"/>
    <property type="project" value="TreeGrafter"/>
</dbReference>
<comment type="function">
    <text evidence="11">May be involved in iron transport and iron homeostasis.</text>
</comment>
<dbReference type="CDD" id="cd17480">
    <property type="entry name" value="MFS_SLC40A1_like"/>
    <property type="match status" value="1"/>
</dbReference>
<sequence length="560" mass="61483">MESGGSRKRCSGAVRDFFTSAKFLIYLGHALSTWGDRMWHFAVAVFLVELYGNSLLLSAVYGLVVAGSVLLLGAIIGDWVDRNPRLKVAQTSLVVQNCAVILCGVLLMVVFHFQEPLKELYSGWLLTTCYIVVITVANVANLASTATSITIQRDWVVVVAGEDRSKLADMNATVRIIDQLTNILAPMLVGQIMAFSSHFIGCGFISGWNLCSMCLEYYLLWKVYQKTPALAAKAGRKDEELELRPLNAQRECENTVKPQEVETEPWDEAGLCYRMSEPFRTFREGWVSYYQQPIFLAGMSLAFLYMTVLGFDCITTGYAYTQGLNGSVLSLLMGASAICGIFGTVAFTWIRRHCGLVRTGFVSGAAQLSCLLLCVASVFAPGSPFDLSVSPFQDLVSRLLGSPSPLPEIGPTEETARSTLGLLNATAEAVDLEDVRMVDSYLSVGLLFTGVIAARVGLWSFDLTVTQLIQENVIESERGVINGVQNSMNYLLDLLHFIMVIVAPNPEAFGLLVIISVSFVTVGHLMYFRFAYKSLGRRLFLRCSPEVKPTTRTPSLPASV</sequence>
<evidence type="ECO:0000313" key="13">
    <source>
        <dbReference type="Proteomes" id="UP000694397"/>
    </source>
</evidence>
<keyword evidence="10 11" id="KW-0472">Membrane</keyword>
<feature type="transmembrane region" description="Helical" evidence="11">
    <location>
        <begin position="441"/>
        <end position="465"/>
    </location>
</feature>
<reference evidence="12" key="3">
    <citation type="submission" date="2025-09" db="UniProtKB">
        <authorList>
            <consortium name="Ensembl"/>
        </authorList>
    </citation>
    <scope>IDENTIFICATION</scope>
</reference>
<keyword evidence="5 11" id="KW-0812">Transmembrane</keyword>
<keyword evidence="4" id="KW-1003">Cell membrane</keyword>
<evidence type="ECO:0000256" key="3">
    <source>
        <dbReference type="ARBA" id="ARBA00022448"/>
    </source>
</evidence>
<feature type="transmembrane region" description="Helical" evidence="11">
    <location>
        <begin position="55"/>
        <end position="80"/>
    </location>
</feature>
<feature type="transmembrane region" description="Helical" evidence="11">
    <location>
        <begin position="486"/>
        <end position="503"/>
    </location>
</feature>
<dbReference type="OrthoDB" id="648861at2759"/>
<comment type="similarity">
    <text evidence="2 11">Belongs to the ferroportin (FP) (TC 2.A.100) family. SLC40A subfamily.</text>
</comment>
<feature type="transmembrane region" description="Helical" evidence="11">
    <location>
        <begin position="326"/>
        <end position="349"/>
    </location>
</feature>
<keyword evidence="7 11" id="KW-1133">Transmembrane helix</keyword>
<evidence type="ECO:0000256" key="4">
    <source>
        <dbReference type="ARBA" id="ARBA00022475"/>
    </source>
</evidence>
<evidence type="ECO:0000256" key="9">
    <source>
        <dbReference type="ARBA" id="ARBA00023065"/>
    </source>
</evidence>
<dbReference type="Pfam" id="PF06963">
    <property type="entry name" value="FPN1"/>
    <property type="match status" value="1"/>
</dbReference>
<name>A0A8C9V5F0_SCLFO</name>
<dbReference type="InterPro" id="IPR036259">
    <property type="entry name" value="MFS_trans_sf"/>
</dbReference>
<feature type="transmembrane region" description="Helical" evidence="11">
    <location>
        <begin position="92"/>
        <end position="111"/>
    </location>
</feature>
<organism evidence="12 13">
    <name type="scientific">Scleropages formosus</name>
    <name type="common">Asian bonytongue</name>
    <name type="synonym">Osteoglossum formosum</name>
    <dbReference type="NCBI Taxonomy" id="113540"/>
    <lineage>
        <taxon>Eukaryota</taxon>
        <taxon>Metazoa</taxon>
        <taxon>Chordata</taxon>
        <taxon>Craniata</taxon>
        <taxon>Vertebrata</taxon>
        <taxon>Euteleostomi</taxon>
        <taxon>Actinopterygii</taxon>
        <taxon>Neopterygii</taxon>
        <taxon>Teleostei</taxon>
        <taxon>Osteoglossocephala</taxon>
        <taxon>Osteoglossomorpha</taxon>
        <taxon>Osteoglossiformes</taxon>
        <taxon>Osteoglossidae</taxon>
        <taxon>Scleropages</taxon>
    </lineage>
</organism>
<evidence type="ECO:0000256" key="11">
    <source>
        <dbReference type="RuleBase" id="RU365065"/>
    </source>
</evidence>
<proteinExistence type="inferred from homology"/>
<comment type="subcellular location">
    <subcellularLocation>
        <location evidence="1">Basolateral cell membrane</location>
        <topology evidence="1">Multi-pass membrane protein</topology>
    </subcellularLocation>
    <subcellularLocation>
        <location evidence="11">Membrane</location>
        <topology evidence="11">Multi-pass membrane protein</topology>
    </subcellularLocation>
</comment>
<dbReference type="Ensembl" id="ENSSFOT00015026850.2">
    <property type="protein sequence ID" value="ENSSFOP00015026553.1"/>
    <property type="gene ID" value="ENSSFOG00015017048.2"/>
</dbReference>
<reference evidence="12" key="2">
    <citation type="submission" date="2025-08" db="UniProtKB">
        <authorList>
            <consortium name="Ensembl"/>
        </authorList>
    </citation>
    <scope>IDENTIFICATION</scope>
</reference>
<feature type="transmembrane region" description="Helical" evidence="11">
    <location>
        <begin position="294"/>
        <end position="320"/>
    </location>
</feature>
<dbReference type="GO" id="GO:0046872">
    <property type="term" value="F:metal ion binding"/>
    <property type="evidence" value="ECO:0007669"/>
    <property type="project" value="UniProtKB-KW"/>
</dbReference>
<accession>A0A8C9V5F0</accession>
<dbReference type="GeneTree" id="ENSGT00390000015143"/>
<gene>
    <name evidence="12" type="primary">SLC40A1</name>
    <name evidence="12" type="synonym">LOC108930710</name>
</gene>
<keyword evidence="6" id="KW-0479">Metal-binding</keyword>
<evidence type="ECO:0000256" key="5">
    <source>
        <dbReference type="ARBA" id="ARBA00022692"/>
    </source>
</evidence>
<evidence type="ECO:0000256" key="10">
    <source>
        <dbReference type="ARBA" id="ARBA00023136"/>
    </source>
</evidence>
<protein>
    <recommendedName>
        <fullName evidence="11">Solute carrier family 40 member</fullName>
    </recommendedName>
</protein>
<dbReference type="GO" id="GO:0005381">
    <property type="term" value="F:iron ion transmembrane transporter activity"/>
    <property type="evidence" value="ECO:0007669"/>
    <property type="project" value="UniProtKB-UniRule"/>
</dbReference>
<evidence type="ECO:0000256" key="8">
    <source>
        <dbReference type="ARBA" id="ARBA00023004"/>
    </source>
</evidence>
<evidence type="ECO:0000256" key="7">
    <source>
        <dbReference type="ARBA" id="ARBA00022989"/>
    </source>
</evidence>
<keyword evidence="3 11" id="KW-0813">Transport</keyword>
<evidence type="ECO:0000256" key="2">
    <source>
        <dbReference type="ARBA" id="ARBA00006279"/>
    </source>
</evidence>
<evidence type="ECO:0000256" key="1">
    <source>
        <dbReference type="ARBA" id="ARBA00004554"/>
    </source>
</evidence>
<dbReference type="GO" id="GO:0016323">
    <property type="term" value="C:basolateral plasma membrane"/>
    <property type="evidence" value="ECO:0007669"/>
    <property type="project" value="UniProtKB-SubCell"/>
</dbReference>
<dbReference type="SUPFAM" id="SSF103473">
    <property type="entry name" value="MFS general substrate transporter"/>
    <property type="match status" value="1"/>
</dbReference>
<dbReference type="InterPro" id="IPR009716">
    <property type="entry name" value="Ferroportin-1"/>
</dbReference>
<feature type="transmembrane region" description="Helical" evidence="11">
    <location>
        <begin position="123"/>
        <end position="143"/>
    </location>
</feature>
<dbReference type="PANTHER" id="PTHR11660:SF47">
    <property type="entry name" value="SOLUTE CARRIER FAMILY 40 MEMBER 1"/>
    <property type="match status" value="1"/>
</dbReference>
<dbReference type="PANTHER" id="PTHR11660">
    <property type="entry name" value="SOLUTE CARRIER FAMILY 40 MEMBER"/>
    <property type="match status" value="1"/>
</dbReference>
<dbReference type="KEGG" id="sfm:108930710"/>
<evidence type="ECO:0000256" key="6">
    <source>
        <dbReference type="ARBA" id="ARBA00022723"/>
    </source>
</evidence>
<feature type="transmembrane region" description="Helical" evidence="11">
    <location>
        <begin position="509"/>
        <end position="532"/>
    </location>
</feature>
<keyword evidence="9 11" id="KW-0406">Ion transport</keyword>
<evidence type="ECO:0000313" key="12">
    <source>
        <dbReference type="Ensembl" id="ENSSFOP00015026553.1"/>
    </source>
</evidence>
<keyword evidence="8" id="KW-0408">Iron</keyword>
<dbReference type="Proteomes" id="UP000694397">
    <property type="component" value="Chromosome 12"/>
</dbReference>
<reference evidence="12 13" key="1">
    <citation type="submission" date="2019-04" db="EMBL/GenBank/DDBJ databases">
        <authorList>
            <consortium name="Wellcome Sanger Institute Data Sharing"/>
        </authorList>
    </citation>
    <scope>NUCLEOTIDE SEQUENCE [LARGE SCALE GENOMIC DNA]</scope>
</reference>